<dbReference type="Proteomes" id="UP000008076">
    <property type="component" value="Unassembled WGS sequence"/>
</dbReference>
<name>B0EJ46_ENTDS</name>
<reference evidence="5" key="1">
    <citation type="submission" date="2007-12" db="EMBL/GenBank/DDBJ databases">
        <title>Annotation of Entamoeba dispar SAW760.</title>
        <authorList>
            <person name="Lorenzi H."/>
            <person name="Inman J."/>
            <person name="Schobel S."/>
            <person name="Amedeo P."/>
            <person name="Caler E."/>
        </authorList>
    </citation>
    <scope>NUCLEOTIDE SEQUENCE [LARGE SCALE GENOMIC DNA]</scope>
    <source>
        <strain evidence="5">ATCC PRA-260 / SAW760</strain>
    </source>
</reference>
<evidence type="ECO:0000313" key="5">
    <source>
        <dbReference type="Proteomes" id="UP000008076"/>
    </source>
</evidence>
<dbReference type="CDD" id="cd00154">
    <property type="entry name" value="Rab"/>
    <property type="match status" value="1"/>
</dbReference>
<dbReference type="NCBIfam" id="TIGR00231">
    <property type="entry name" value="small_GTP"/>
    <property type="match status" value="1"/>
</dbReference>
<protein>
    <submittedName>
        <fullName evidence="4">Uncharacterized protein</fullName>
    </submittedName>
</protein>
<dbReference type="SUPFAM" id="SSF52540">
    <property type="entry name" value="P-loop containing nucleoside triphosphate hydrolases"/>
    <property type="match status" value="1"/>
</dbReference>
<dbReference type="Pfam" id="PF00071">
    <property type="entry name" value="Ras"/>
    <property type="match status" value="1"/>
</dbReference>
<dbReference type="KEGG" id="edi:EDI_160680"/>
<dbReference type="InterPro" id="IPR001806">
    <property type="entry name" value="Small_GTPase"/>
</dbReference>
<keyword evidence="5" id="KW-1185">Reference proteome</keyword>
<accession>B0EJ46</accession>
<dbReference type="RefSeq" id="XP_001738233.1">
    <property type="nucleotide sequence ID" value="XM_001738181.1"/>
</dbReference>
<dbReference type="SMART" id="SM00173">
    <property type="entry name" value="RAS"/>
    <property type="match status" value="1"/>
</dbReference>
<keyword evidence="2" id="KW-0547">Nucleotide-binding</keyword>
<dbReference type="SMART" id="SM00174">
    <property type="entry name" value="RHO"/>
    <property type="match status" value="1"/>
</dbReference>
<evidence type="ECO:0000256" key="2">
    <source>
        <dbReference type="ARBA" id="ARBA00022741"/>
    </source>
</evidence>
<dbReference type="GeneID" id="5883305"/>
<dbReference type="OMA" id="NDVICTI"/>
<gene>
    <name evidence="4" type="ORF">EDI_160680</name>
</gene>
<evidence type="ECO:0000256" key="3">
    <source>
        <dbReference type="ARBA" id="ARBA00023134"/>
    </source>
</evidence>
<sequence>MKKQTSTINIVVFGSGGVGKTALIHRYINSTFITQYEPSTDSLEHCSKIINDVICTINIQDTSGSDLFETLRELYVRSSDGALLVCSGISPSTLNELPEFYNVIRRFKSEEDCIVVVVINKTDLDLIIDIKEAKRFAESINAPWIKTSAKTNNNVVEAFSILVQRILEKNPPKTPRKCLIL</sequence>
<dbReference type="PROSITE" id="PS51419">
    <property type="entry name" value="RAB"/>
    <property type="match status" value="1"/>
</dbReference>
<dbReference type="eggNOG" id="KOG0395">
    <property type="taxonomic scope" value="Eukaryota"/>
</dbReference>
<comment type="similarity">
    <text evidence="1">Belongs to the small GTPase superfamily. Rho family.</text>
</comment>
<dbReference type="GO" id="GO:0007165">
    <property type="term" value="P:signal transduction"/>
    <property type="evidence" value="ECO:0007669"/>
    <property type="project" value="InterPro"/>
</dbReference>
<dbReference type="GO" id="GO:0005525">
    <property type="term" value="F:GTP binding"/>
    <property type="evidence" value="ECO:0007669"/>
    <property type="project" value="UniProtKB-KW"/>
</dbReference>
<organism evidence="5">
    <name type="scientific">Entamoeba dispar (strain ATCC PRA-260 / SAW760)</name>
    <dbReference type="NCBI Taxonomy" id="370354"/>
    <lineage>
        <taxon>Eukaryota</taxon>
        <taxon>Amoebozoa</taxon>
        <taxon>Evosea</taxon>
        <taxon>Archamoebae</taxon>
        <taxon>Mastigamoebida</taxon>
        <taxon>Entamoebidae</taxon>
        <taxon>Entamoeba</taxon>
    </lineage>
</organism>
<dbReference type="PANTHER" id="PTHR24070">
    <property type="entry name" value="RAS, DI-RAS, AND RHEB FAMILY MEMBERS OF SMALL GTPASE SUPERFAMILY"/>
    <property type="match status" value="1"/>
</dbReference>
<dbReference type="PROSITE" id="PS51421">
    <property type="entry name" value="RAS"/>
    <property type="match status" value="1"/>
</dbReference>
<dbReference type="EMBL" id="DS549530">
    <property type="protein sequence ID" value="EDR25451.1"/>
    <property type="molecule type" value="Genomic_DNA"/>
</dbReference>
<evidence type="ECO:0000256" key="1">
    <source>
        <dbReference type="ARBA" id="ARBA00010142"/>
    </source>
</evidence>
<dbReference type="AlphaFoldDB" id="B0EJ46"/>
<dbReference type="PRINTS" id="PR00449">
    <property type="entry name" value="RASTRNSFRMNG"/>
</dbReference>
<dbReference type="GO" id="GO:0016020">
    <property type="term" value="C:membrane"/>
    <property type="evidence" value="ECO:0007669"/>
    <property type="project" value="InterPro"/>
</dbReference>
<dbReference type="InterPro" id="IPR027417">
    <property type="entry name" value="P-loop_NTPase"/>
</dbReference>
<dbReference type="Gene3D" id="3.40.50.300">
    <property type="entry name" value="P-loop containing nucleotide triphosphate hydrolases"/>
    <property type="match status" value="1"/>
</dbReference>
<dbReference type="VEuPathDB" id="AmoebaDB:EDI_160680"/>
<dbReference type="SMART" id="SM00175">
    <property type="entry name" value="RAB"/>
    <property type="match status" value="1"/>
</dbReference>
<dbReference type="InterPro" id="IPR020849">
    <property type="entry name" value="Small_GTPase_Ras-type"/>
</dbReference>
<proteinExistence type="inferred from homology"/>
<dbReference type="InterPro" id="IPR005225">
    <property type="entry name" value="Small_GTP-bd"/>
</dbReference>
<dbReference type="OrthoDB" id="265044at2759"/>
<dbReference type="GO" id="GO:0003924">
    <property type="term" value="F:GTPase activity"/>
    <property type="evidence" value="ECO:0007669"/>
    <property type="project" value="InterPro"/>
</dbReference>
<keyword evidence="3" id="KW-0342">GTP-binding</keyword>
<evidence type="ECO:0000313" key="4">
    <source>
        <dbReference type="EMBL" id="EDR25451.1"/>
    </source>
</evidence>